<feature type="repeat" description="ANK" evidence="3">
    <location>
        <begin position="619"/>
        <end position="651"/>
    </location>
</feature>
<dbReference type="AlphaFoldDB" id="A0A078KS05"/>
<dbReference type="PANTHER" id="PTHR24126">
    <property type="entry name" value="ANKYRIN REPEAT, PH AND SEC7 DOMAIN CONTAINING PROTEIN SECG-RELATED"/>
    <property type="match status" value="1"/>
</dbReference>
<organism evidence="5 6">
    <name type="scientific">Legionella massiliensis</name>
    <dbReference type="NCBI Taxonomy" id="1034943"/>
    <lineage>
        <taxon>Bacteria</taxon>
        <taxon>Pseudomonadati</taxon>
        <taxon>Pseudomonadota</taxon>
        <taxon>Gammaproteobacteria</taxon>
        <taxon>Legionellales</taxon>
        <taxon>Legionellaceae</taxon>
        <taxon>Legionella</taxon>
    </lineage>
</organism>
<name>A0A078KS05_9GAMM</name>
<evidence type="ECO:0000313" key="6">
    <source>
        <dbReference type="Proteomes" id="UP000044071"/>
    </source>
</evidence>
<dbReference type="SMART" id="SM00248">
    <property type="entry name" value="ANK"/>
    <property type="match status" value="9"/>
</dbReference>
<evidence type="ECO:0000313" key="5">
    <source>
        <dbReference type="EMBL" id="CDZ77245.1"/>
    </source>
</evidence>
<dbReference type="OrthoDB" id="5654093at2"/>
<dbReference type="PROSITE" id="PS50088">
    <property type="entry name" value="ANK_REPEAT"/>
    <property type="match status" value="2"/>
</dbReference>
<dbReference type="STRING" id="1034943.BN59_01527"/>
<reference evidence="5 6" key="1">
    <citation type="submission" date="2014-06" db="EMBL/GenBank/DDBJ databases">
        <authorList>
            <person name="Urmite Genomes Urmite Genomes"/>
        </authorList>
    </citation>
    <scope>NUCLEOTIDE SEQUENCE [LARGE SCALE GENOMIC DNA]</scope>
</reference>
<dbReference type="SUPFAM" id="SSF48403">
    <property type="entry name" value="Ankyrin repeat"/>
    <property type="match status" value="2"/>
</dbReference>
<gene>
    <name evidence="5" type="ORF">BN59_01527</name>
</gene>
<keyword evidence="4" id="KW-0175">Coiled coil</keyword>
<sequence length="1181" mass="133322">MNVIQIINNIEQIRQWSQKTDTSRLPENARDKIKERDKVNHAKAKDSLIKLLNVITTSHDADKIMYFKKLVVGYGLGDLLSSNDILPASEMHPNSGRWGIHYNHSLYQKILPLCQLAYLEEKNGIAEDHALKLSLIFNDEKSVNEYLKAISVGTKSRYLVHDACLFDLPAPEECNFEQWKKIANKKSYMANPRFRELLPHIPAIEAIAQRQERKSLNIQAITAKEKELQSVNQKYSKIEQTPIINPTEADKLNRKQELMQLSQEKSRLSIELAELSKGLPLQDASVTILQAFYEAYKADNNAAHKILIDHGISTQNIELFYSLKRHNDDQAIPAILIKGSDLGYPNCYLTKLDTQSDAGAALAACLGKITDCCQYLGGAGTDCAKHGIESPNSGFYVMFQGDENYPNLTDRIIAQSWVWCDRDGNLCLDSIEAVSQVHLSQVSDFYRYLSITLCENHGIRQINTGAQSGITTQIALQDYPTIKLNAIDYIGYSDSISQLLIADASMPYIFLGRVDSGTLQHKITTKTHEYFKGLFSSNTDLKSNVELQKAISYLIFSTQDQESSPLYQLLVDAAGNRTEELIQLIQINRKYVDHLNNNELNLAFALLDQGAYINSINTHGQSLLHATVLSANHKLLEQLTERNINLDIQDTYGNSALINALESLLYTQKSEEGRAIARYLVEKGANVDMKDDYEFTPLIIAVRNNDLDMTRYLIDKGAGIDIYDGYMRTAMFWAANGGYWEVFSELASKNCRTDVVNYINEDNLLMTALRGQNRDIIRHLINTMPVNIHYQNKRGETVLHLMVHHSEFFNMIIASLSADQLFKALSVRNVDGNTVLHYAVSNPKLLQTILQRLPTDKRVELLFLANSDGDTLLMLIAINTYFLEDTLELIPESQRIELISATDNQGNTVLHRASHNPDTLRTILELIPETQRFALVNLCNKNNETVLHLVAANYGSLKGTLEFLTEQQRVDAVNRINNKGLSVLSIASTNLQILKAIYELYPENQRPEGFGGPNEEQVLSEILNAFKQQRQVDYYSYGDESFELNFDVAVNENNTTEANEPATSSTDSSNDELYEKLSIILDNPEFIEPGVKLKSSLYPNLSKLKNALNHKEAFNVIQEIAAKGVAKNKKVKETASPERYSYIDKRISLLTAIMEAHNFEQALENIKEKLPDIDIPYNFVS</sequence>
<protein>
    <submittedName>
        <fullName evidence="5">Ankyrin repeat protein</fullName>
    </submittedName>
</protein>
<dbReference type="Pfam" id="PF12796">
    <property type="entry name" value="Ank_2"/>
    <property type="match status" value="2"/>
</dbReference>
<dbReference type="InterPro" id="IPR002110">
    <property type="entry name" value="Ankyrin_rpt"/>
</dbReference>
<dbReference type="Proteomes" id="UP000044071">
    <property type="component" value="Unassembled WGS sequence"/>
</dbReference>
<feature type="repeat" description="ANK" evidence="3">
    <location>
        <begin position="693"/>
        <end position="725"/>
    </location>
</feature>
<evidence type="ECO:0000256" key="1">
    <source>
        <dbReference type="ARBA" id="ARBA00022737"/>
    </source>
</evidence>
<dbReference type="RefSeq" id="WP_043873826.1">
    <property type="nucleotide sequence ID" value="NZ_CCVW01000002.1"/>
</dbReference>
<dbReference type="Gene3D" id="1.25.40.20">
    <property type="entry name" value="Ankyrin repeat-containing domain"/>
    <property type="match status" value="3"/>
</dbReference>
<evidence type="ECO:0000256" key="2">
    <source>
        <dbReference type="ARBA" id="ARBA00023043"/>
    </source>
</evidence>
<keyword evidence="6" id="KW-1185">Reference proteome</keyword>
<dbReference type="eggNOG" id="COG0666">
    <property type="taxonomic scope" value="Bacteria"/>
</dbReference>
<proteinExistence type="predicted"/>
<dbReference type="InterPro" id="IPR036770">
    <property type="entry name" value="Ankyrin_rpt-contain_sf"/>
</dbReference>
<accession>A0A078KS05</accession>
<evidence type="ECO:0000256" key="3">
    <source>
        <dbReference type="PROSITE-ProRule" id="PRU00023"/>
    </source>
</evidence>
<keyword evidence="1" id="KW-0677">Repeat</keyword>
<dbReference type="PANTHER" id="PTHR24126:SF14">
    <property type="entry name" value="ANK_REP_REGION DOMAIN-CONTAINING PROTEIN"/>
    <property type="match status" value="1"/>
</dbReference>
<feature type="coiled-coil region" evidence="4">
    <location>
        <begin position="221"/>
        <end position="278"/>
    </location>
</feature>
<keyword evidence="2 3" id="KW-0040">ANK repeat</keyword>
<dbReference type="EMBL" id="CCSB01000002">
    <property type="protein sequence ID" value="CDZ77245.1"/>
    <property type="molecule type" value="Genomic_DNA"/>
</dbReference>
<dbReference type="PROSITE" id="PS50297">
    <property type="entry name" value="ANK_REP_REGION"/>
    <property type="match status" value="1"/>
</dbReference>
<evidence type="ECO:0000256" key="4">
    <source>
        <dbReference type="SAM" id="Coils"/>
    </source>
</evidence>